<organism evidence="3 4">
    <name type="scientific">Actinokineospora globicatena</name>
    <dbReference type="NCBI Taxonomy" id="103729"/>
    <lineage>
        <taxon>Bacteria</taxon>
        <taxon>Bacillati</taxon>
        <taxon>Actinomycetota</taxon>
        <taxon>Actinomycetes</taxon>
        <taxon>Pseudonocardiales</taxon>
        <taxon>Pseudonocardiaceae</taxon>
        <taxon>Actinokineospora</taxon>
    </lineage>
</organism>
<name>A0A9W6QIL3_9PSEU</name>
<evidence type="ECO:0000256" key="1">
    <source>
        <dbReference type="SAM" id="Coils"/>
    </source>
</evidence>
<keyword evidence="4" id="KW-1185">Reference proteome</keyword>
<dbReference type="EMBL" id="BSSD01000001">
    <property type="protein sequence ID" value="GLW90147.1"/>
    <property type="molecule type" value="Genomic_DNA"/>
</dbReference>
<reference evidence="3" key="1">
    <citation type="submission" date="2023-02" db="EMBL/GenBank/DDBJ databases">
        <title>Actinokineospora globicatena NBRC 15670.</title>
        <authorList>
            <person name="Ichikawa N."/>
            <person name="Sato H."/>
            <person name="Tonouchi N."/>
        </authorList>
    </citation>
    <scope>NUCLEOTIDE SEQUENCE</scope>
    <source>
        <strain evidence="3">NBRC 15670</strain>
    </source>
</reference>
<comment type="caution">
    <text evidence="3">The sequence shown here is derived from an EMBL/GenBank/DDBJ whole genome shotgun (WGS) entry which is preliminary data.</text>
</comment>
<feature type="coiled-coil region" evidence="1">
    <location>
        <begin position="94"/>
        <end position="121"/>
    </location>
</feature>
<gene>
    <name evidence="3" type="ORF">Aglo03_09630</name>
</gene>
<keyword evidence="1" id="KW-0175">Coiled coil</keyword>
<protein>
    <submittedName>
        <fullName evidence="3">Uncharacterized protein</fullName>
    </submittedName>
</protein>
<sequence>MGSEIRECALTGCDSRFTPRSNRQRYCTPEHAAEGRALRRTAEDLGIEDYLGALRQLGHDTLTALQPRAAEITAAATELTTTLATVVAGFTELDTAATARVADAEARAQRAEAETAEAKDLAARMVVERDAALAKAIEAERVTGEAIGDRHAAESESVAARRDLAAAVEARRLESARADRADAAAAQDRARAESADDRATRLAARVRSLTAERRDLWHRLTTETTRADTAERDTTRVRDQARHDLDQSHAQADALRAQLTTAQATAARVESLQAELATVGAAHAQAQTALTEAQRHADTQLQSLHREHAQALERHITTAITATTSHDALRQHLRSELTHLLAHPDPTTLPARIQRLQEALTPPPAPTSP</sequence>
<accession>A0A9W6QIL3</accession>
<dbReference type="AlphaFoldDB" id="A0A9W6QIL3"/>
<evidence type="ECO:0000256" key="2">
    <source>
        <dbReference type="SAM" id="MobiDB-lite"/>
    </source>
</evidence>
<dbReference type="RefSeq" id="WP_285607908.1">
    <property type="nucleotide sequence ID" value="NZ_BSSD01000001.1"/>
</dbReference>
<dbReference type="Proteomes" id="UP001165042">
    <property type="component" value="Unassembled WGS sequence"/>
</dbReference>
<evidence type="ECO:0000313" key="3">
    <source>
        <dbReference type="EMBL" id="GLW90147.1"/>
    </source>
</evidence>
<proteinExistence type="predicted"/>
<evidence type="ECO:0000313" key="4">
    <source>
        <dbReference type="Proteomes" id="UP001165042"/>
    </source>
</evidence>
<feature type="region of interest" description="Disordered" evidence="2">
    <location>
        <begin position="175"/>
        <end position="196"/>
    </location>
</feature>